<dbReference type="OrthoDB" id="6537903at2759"/>
<dbReference type="EMBL" id="NCKV01001858">
    <property type="protein sequence ID" value="RWS27655.1"/>
    <property type="molecule type" value="Genomic_DNA"/>
</dbReference>
<accession>A0A443SJK4</accession>
<gene>
    <name evidence="5" type="ORF">B4U80_01096</name>
</gene>
<dbReference type="InterPro" id="IPR002350">
    <property type="entry name" value="Kazal_dom"/>
</dbReference>
<evidence type="ECO:0000259" key="4">
    <source>
        <dbReference type="PROSITE" id="PS51465"/>
    </source>
</evidence>
<dbReference type="Proteomes" id="UP000288716">
    <property type="component" value="Unassembled WGS sequence"/>
</dbReference>
<dbReference type="GO" id="GO:0005518">
    <property type="term" value="F:collagen binding"/>
    <property type="evidence" value="ECO:0007669"/>
    <property type="project" value="TreeGrafter"/>
</dbReference>
<evidence type="ECO:0000256" key="1">
    <source>
        <dbReference type="ARBA" id="ARBA00022729"/>
    </source>
</evidence>
<dbReference type="STRING" id="299467.A0A443SJK4"/>
<dbReference type="PANTHER" id="PTHR13866">
    <property type="entry name" value="SPARC OSTEONECTIN"/>
    <property type="match status" value="1"/>
</dbReference>
<dbReference type="Gene3D" id="3.30.60.30">
    <property type="match status" value="1"/>
</dbReference>
<dbReference type="GO" id="GO:0005509">
    <property type="term" value="F:calcium ion binding"/>
    <property type="evidence" value="ECO:0007669"/>
    <property type="project" value="TreeGrafter"/>
</dbReference>
<dbReference type="Pfam" id="PF07648">
    <property type="entry name" value="Kazal_2"/>
    <property type="match status" value="1"/>
</dbReference>
<dbReference type="GO" id="GO:0005615">
    <property type="term" value="C:extracellular space"/>
    <property type="evidence" value="ECO:0007669"/>
    <property type="project" value="TreeGrafter"/>
</dbReference>
<keyword evidence="2" id="KW-1015">Disulfide bond</keyword>
<comment type="caution">
    <text evidence="5">The sequence shown here is derived from an EMBL/GenBank/DDBJ whole genome shotgun (WGS) entry which is preliminary data.</text>
</comment>
<keyword evidence="3" id="KW-0325">Glycoprotein</keyword>
<dbReference type="FunFam" id="3.30.60.30:FF:000024">
    <property type="entry name" value="Transmembrane agrin"/>
    <property type="match status" value="1"/>
</dbReference>
<evidence type="ECO:0000256" key="2">
    <source>
        <dbReference type="ARBA" id="ARBA00023157"/>
    </source>
</evidence>
<protein>
    <recommendedName>
        <fullName evidence="4">Kazal-like domain-containing protein</fullName>
    </recommendedName>
</protein>
<organism evidence="5 6">
    <name type="scientific">Leptotrombidium deliense</name>
    <dbReference type="NCBI Taxonomy" id="299467"/>
    <lineage>
        <taxon>Eukaryota</taxon>
        <taxon>Metazoa</taxon>
        <taxon>Ecdysozoa</taxon>
        <taxon>Arthropoda</taxon>
        <taxon>Chelicerata</taxon>
        <taxon>Arachnida</taxon>
        <taxon>Acari</taxon>
        <taxon>Acariformes</taxon>
        <taxon>Trombidiformes</taxon>
        <taxon>Prostigmata</taxon>
        <taxon>Anystina</taxon>
        <taxon>Parasitengona</taxon>
        <taxon>Trombiculoidea</taxon>
        <taxon>Trombiculidae</taxon>
        <taxon>Leptotrombidium</taxon>
    </lineage>
</organism>
<dbReference type="PROSITE" id="PS51465">
    <property type="entry name" value="KAZAL_2"/>
    <property type="match status" value="1"/>
</dbReference>
<dbReference type="SMART" id="SM00280">
    <property type="entry name" value="KAZAL"/>
    <property type="match status" value="1"/>
</dbReference>
<proteinExistence type="predicted"/>
<reference evidence="5 6" key="1">
    <citation type="journal article" date="2018" name="Gigascience">
        <title>Genomes of trombidid mites reveal novel predicted allergens and laterally-transferred genes associated with secondary metabolism.</title>
        <authorList>
            <person name="Dong X."/>
            <person name="Chaisiri K."/>
            <person name="Xia D."/>
            <person name="Armstrong S.D."/>
            <person name="Fang Y."/>
            <person name="Donnelly M.J."/>
            <person name="Kadowaki T."/>
            <person name="McGarry J.W."/>
            <person name="Darby A.C."/>
            <person name="Makepeace B.L."/>
        </authorList>
    </citation>
    <scope>NUCLEOTIDE SEQUENCE [LARGE SCALE GENOMIC DNA]</scope>
    <source>
        <strain evidence="5">UoL-UT</strain>
    </source>
</reference>
<dbReference type="CDD" id="cd00104">
    <property type="entry name" value="KAZAL_FS"/>
    <property type="match status" value="1"/>
</dbReference>
<dbReference type="GO" id="GO:0050840">
    <property type="term" value="F:extracellular matrix binding"/>
    <property type="evidence" value="ECO:0007669"/>
    <property type="project" value="TreeGrafter"/>
</dbReference>
<sequence length="85" mass="9247">MSVNACEDVTCSFGAECELDTFTGQPVCNCKETCQSISSPNMQEGQQEFVCGTDGVTYENECKLRFAACSSKTHIYIRNNGPCGE</sequence>
<name>A0A443SJK4_9ACAR</name>
<keyword evidence="1" id="KW-0732">Signal</keyword>
<evidence type="ECO:0000313" key="5">
    <source>
        <dbReference type="EMBL" id="RWS27655.1"/>
    </source>
</evidence>
<feature type="domain" description="Kazal-like" evidence="4">
    <location>
        <begin position="22"/>
        <end position="85"/>
    </location>
</feature>
<dbReference type="SUPFAM" id="SSF100895">
    <property type="entry name" value="Kazal-type serine protease inhibitors"/>
    <property type="match status" value="1"/>
</dbReference>
<evidence type="ECO:0000313" key="6">
    <source>
        <dbReference type="Proteomes" id="UP000288716"/>
    </source>
</evidence>
<dbReference type="AlphaFoldDB" id="A0A443SJK4"/>
<keyword evidence="6" id="KW-1185">Reference proteome</keyword>
<dbReference type="InterPro" id="IPR036058">
    <property type="entry name" value="Kazal_dom_sf"/>
</dbReference>
<evidence type="ECO:0000256" key="3">
    <source>
        <dbReference type="ARBA" id="ARBA00023180"/>
    </source>
</evidence>
<dbReference type="PANTHER" id="PTHR13866:SF14">
    <property type="entry name" value="BM-40"/>
    <property type="match status" value="1"/>
</dbReference>
<dbReference type="VEuPathDB" id="VectorBase:LDEU004384"/>